<dbReference type="Proteomes" id="UP000253034">
    <property type="component" value="Unassembled WGS sequence"/>
</dbReference>
<organism evidence="1 2">
    <name type="scientific">Anaerobacterium chartisolvens</name>
    <dbReference type="NCBI Taxonomy" id="1297424"/>
    <lineage>
        <taxon>Bacteria</taxon>
        <taxon>Bacillati</taxon>
        <taxon>Bacillota</taxon>
        <taxon>Clostridia</taxon>
        <taxon>Eubacteriales</taxon>
        <taxon>Oscillospiraceae</taxon>
        <taxon>Anaerobacterium</taxon>
    </lineage>
</organism>
<name>A0A369AIS4_9FIRM</name>
<keyword evidence="2" id="KW-1185">Reference proteome</keyword>
<evidence type="ECO:0000313" key="2">
    <source>
        <dbReference type="Proteomes" id="UP000253034"/>
    </source>
</evidence>
<dbReference type="EMBL" id="QPJT01000037">
    <property type="protein sequence ID" value="RCX09289.1"/>
    <property type="molecule type" value="Genomic_DNA"/>
</dbReference>
<proteinExistence type="predicted"/>
<protein>
    <submittedName>
        <fullName evidence="1">Uncharacterized protein</fullName>
    </submittedName>
</protein>
<comment type="caution">
    <text evidence="1">The sequence shown here is derived from an EMBL/GenBank/DDBJ whole genome shotgun (WGS) entry which is preliminary data.</text>
</comment>
<gene>
    <name evidence="1" type="ORF">DFR58_1373</name>
</gene>
<dbReference type="AlphaFoldDB" id="A0A369AIS4"/>
<accession>A0A369AIS4</accession>
<sequence>MNIGIMQFLTDVFLGKVKNEELEGIILIRQAKFCRTLEYNNEKDRVKEGIKALGTGKDDTGEMLALEDDILDLENICYRDGYMSALLDLMLFMLLSHVEEPE</sequence>
<evidence type="ECO:0000313" key="1">
    <source>
        <dbReference type="EMBL" id="RCX09289.1"/>
    </source>
</evidence>
<reference evidence="1 2" key="1">
    <citation type="submission" date="2018-07" db="EMBL/GenBank/DDBJ databases">
        <title>Genomic Encyclopedia of Type Strains, Phase IV (KMG-IV): sequencing the most valuable type-strain genomes for metagenomic binning, comparative biology and taxonomic classification.</title>
        <authorList>
            <person name="Goeker M."/>
        </authorList>
    </citation>
    <scope>NUCLEOTIDE SEQUENCE [LARGE SCALE GENOMIC DNA]</scope>
    <source>
        <strain evidence="1 2">DSM 27016</strain>
    </source>
</reference>
<dbReference type="RefSeq" id="WP_114299951.1">
    <property type="nucleotide sequence ID" value="NZ_QPJT01000037.1"/>
</dbReference>